<dbReference type="GO" id="GO:0005886">
    <property type="term" value="C:plasma membrane"/>
    <property type="evidence" value="ECO:0007669"/>
    <property type="project" value="TreeGrafter"/>
</dbReference>
<evidence type="ECO:0000256" key="1">
    <source>
        <dbReference type="ARBA" id="ARBA00004141"/>
    </source>
</evidence>
<keyword evidence="5 6" id="KW-0472">Membrane</keyword>
<feature type="transmembrane region" description="Helical" evidence="6">
    <location>
        <begin position="195"/>
        <end position="215"/>
    </location>
</feature>
<dbReference type="OrthoDB" id="9789527at2"/>
<dbReference type="Proteomes" id="UP000547973">
    <property type="component" value="Unassembled WGS sequence"/>
</dbReference>
<evidence type="ECO:0000256" key="3">
    <source>
        <dbReference type="ARBA" id="ARBA00022692"/>
    </source>
</evidence>
<organism evidence="7 8">
    <name type="scientific">Demequina lutea</name>
    <dbReference type="NCBI Taxonomy" id="431489"/>
    <lineage>
        <taxon>Bacteria</taxon>
        <taxon>Bacillati</taxon>
        <taxon>Actinomycetota</taxon>
        <taxon>Actinomycetes</taxon>
        <taxon>Micrococcales</taxon>
        <taxon>Demequinaceae</taxon>
        <taxon>Demequina</taxon>
    </lineage>
</organism>
<dbReference type="PANTHER" id="PTHR42893:SF46">
    <property type="entry name" value="PROTEIN DETOXIFICATION 44, CHLOROPLASTIC"/>
    <property type="match status" value="1"/>
</dbReference>
<feature type="transmembrane region" description="Helical" evidence="6">
    <location>
        <begin position="241"/>
        <end position="263"/>
    </location>
</feature>
<feature type="transmembrane region" description="Helical" evidence="6">
    <location>
        <begin position="419"/>
        <end position="438"/>
    </location>
</feature>
<dbReference type="EMBL" id="JACBZO010000001">
    <property type="protein sequence ID" value="NYI40923.1"/>
    <property type="molecule type" value="Genomic_DNA"/>
</dbReference>
<feature type="transmembrane region" description="Helical" evidence="6">
    <location>
        <begin position="395"/>
        <end position="413"/>
    </location>
</feature>
<evidence type="ECO:0000256" key="2">
    <source>
        <dbReference type="ARBA" id="ARBA00010199"/>
    </source>
</evidence>
<dbReference type="InterPro" id="IPR002528">
    <property type="entry name" value="MATE_fam"/>
</dbReference>
<keyword evidence="8" id="KW-1185">Reference proteome</keyword>
<feature type="transmembrane region" description="Helical" evidence="6">
    <location>
        <begin position="98"/>
        <end position="117"/>
    </location>
</feature>
<dbReference type="InterPro" id="IPR044644">
    <property type="entry name" value="DinF-like"/>
</dbReference>
<dbReference type="CDD" id="cd13136">
    <property type="entry name" value="MATE_DinF_like"/>
    <property type="match status" value="1"/>
</dbReference>
<comment type="similarity">
    <text evidence="2">Belongs to the multi antimicrobial extrusion (MATE) (TC 2.A.66.1) family.</text>
</comment>
<dbReference type="Pfam" id="PF01554">
    <property type="entry name" value="MatE"/>
    <property type="match status" value="2"/>
</dbReference>
<keyword evidence="3 6" id="KW-0812">Transmembrane</keyword>
<comment type="subcellular location">
    <subcellularLocation>
        <location evidence="1">Membrane</location>
        <topology evidence="1">Multi-pass membrane protein</topology>
    </subcellularLocation>
</comment>
<name>A0A7Y9ZAC6_9MICO</name>
<protein>
    <submittedName>
        <fullName evidence="7">MATE family multidrug resistance protein</fullName>
    </submittedName>
</protein>
<sequence length="454" mass="47199">MGSSPREHLAALPHRRARALALPAIASNVAVPVVGLIDTAMLGHFSNAVNLGAVGLGAAVISTVFWAFAFLRPGTTSLVGRALGADKPTDAVGHLQRALAMAAAMGAAWLALQWLLIPVIVRVLSHGAAAGPVAADYALIRGLSIPGVLVTLAIVGYFIGAQDTRTPLYIAATVAGANVVGDLVAVGVLGEGARGAAWATFGAEWLGAALAVLLLRRALGPERWAQLLHWRGRHLRTGWRALLVMNSSLVARSALLVGAITVVASMGSRFGDDVLAANAILLQMMYLASYALDGYATAAESMSAERIGASDVPGFHRAFAASSIAGGVIATLLTLVFWLGRDPILAALTNLPGVTEAARHTWWAAAALPLVSGAAWMLDGVFLGTGRARDMLMSMALSVLGVFAPIVILSIVTGHFANAWLWAAFLALNAARAATLGWRYASLTRRGRWLAHSS</sequence>
<feature type="transmembrane region" description="Helical" evidence="6">
    <location>
        <begin position="360"/>
        <end position="383"/>
    </location>
</feature>
<feature type="transmembrane region" description="Helical" evidence="6">
    <location>
        <begin position="168"/>
        <end position="189"/>
    </location>
</feature>
<feature type="transmembrane region" description="Helical" evidence="6">
    <location>
        <begin position="137"/>
        <end position="159"/>
    </location>
</feature>
<comment type="caution">
    <text evidence="7">The sequence shown here is derived from an EMBL/GenBank/DDBJ whole genome shotgun (WGS) entry which is preliminary data.</text>
</comment>
<accession>A0A7Y9ZAC6</accession>
<dbReference type="GO" id="GO:0042910">
    <property type="term" value="F:xenobiotic transmembrane transporter activity"/>
    <property type="evidence" value="ECO:0007669"/>
    <property type="project" value="InterPro"/>
</dbReference>
<dbReference type="GO" id="GO:0015297">
    <property type="term" value="F:antiporter activity"/>
    <property type="evidence" value="ECO:0007669"/>
    <property type="project" value="InterPro"/>
</dbReference>
<dbReference type="AlphaFoldDB" id="A0A7Y9ZAC6"/>
<dbReference type="NCBIfam" id="TIGR00797">
    <property type="entry name" value="matE"/>
    <property type="match status" value="1"/>
</dbReference>
<reference evidence="7 8" key="1">
    <citation type="submission" date="2020-07" db="EMBL/GenBank/DDBJ databases">
        <title>Sequencing the genomes of 1000 actinobacteria strains.</title>
        <authorList>
            <person name="Klenk H.-P."/>
        </authorList>
    </citation>
    <scope>NUCLEOTIDE SEQUENCE [LARGE SCALE GENOMIC DNA]</scope>
    <source>
        <strain evidence="7 8">DSM 19970</strain>
    </source>
</reference>
<evidence type="ECO:0000256" key="6">
    <source>
        <dbReference type="SAM" id="Phobius"/>
    </source>
</evidence>
<gene>
    <name evidence="7" type="ORF">BKA03_001042</name>
</gene>
<evidence type="ECO:0000256" key="4">
    <source>
        <dbReference type="ARBA" id="ARBA00022989"/>
    </source>
</evidence>
<evidence type="ECO:0000313" key="7">
    <source>
        <dbReference type="EMBL" id="NYI40923.1"/>
    </source>
</evidence>
<evidence type="ECO:0000256" key="5">
    <source>
        <dbReference type="ARBA" id="ARBA00023136"/>
    </source>
</evidence>
<dbReference type="PANTHER" id="PTHR42893">
    <property type="entry name" value="PROTEIN DETOXIFICATION 44, CHLOROPLASTIC-RELATED"/>
    <property type="match status" value="1"/>
</dbReference>
<evidence type="ECO:0000313" key="8">
    <source>
        <dbReference type="Proteomes" id="UP000547973"/>
    </source>
</evidence>
<feature type="transmembrane region" description="Helical" evidence="6">
    <location>
        <begin position="48"/>
        <end position="71"/>
    </location>
</feature>
<feature type="transmembrane region" description="Helical" evidence="6">
    <location>
        <begin position="318"/>
        <end position="340"/>
    </location>
</feature>
<dbReference type="RefSeq" id="WP_062075897.1">
    <property type="nucleotide sequence ID" value="NZ_BBRC01000014.1"/>
</dbReference>
<feature type="transmembrane region" description="Helical" evidence="6">
    <location>
        <begin position="20"/>
        <end position="42"/>
    </location>
</feature>
<proteinExistence type="inferred from homology"/>
<keyword evidence="4 6" id="KW-1133">Transmembrane helix</keyword>
<feature type="transmembrane region" description="Helical" evidence="6">
    <location>
        <begin position="275"/>
        <end position="297"/>
    </location>
</feature>